<evidence type="ECO:0000313" key="6">
    <source>
        <dbReference type="EMBL" id="SCB58614.1"/>
    </source>
</evidence>
<dbReference type="CDD" id="cd08503">
    <property type="entry name" value="PBP2_NikA_DppA_OppA_like_17"/>
    <property type="match status" value="1"/>
</dbReference>
<dbReference type="PANTHER" id="PTHR30290">
    <property type="entry name" value="PERIPLASMIC BINDING COMPONENT OF ABC TRANSPORTER"/>
    <property type="match status" value="1"/>
</dbReference>
<dbReference type="SUPFAM" id="SSF53850">
    <property type="entry name" value="Periplasmic binding protein-like II"/>
    <property type="match status" value="1"/>
</dbReference>
<dbReference type="GO" id="GO:0015833">
    <property type="term" value="P:peptide transport"/>
    <property type="evidence" value="ECO:0007669"/>
    <property type="project" value="TreeGrafter"/>
</dbReference>
<dbReference type="Pfam" id="PF00496">
    <property type="entry name" value="SBP_bac_5"/>
    <property type="match status" value="1"/>
</dbReference>
<dbReference type="InterPro" id="IPR006311">
    <property type="entry name" value="TAT_signal"/>
</dbReference>
<keyword evidence="4" id="KW-0732">Signal</keyword>
<dbReference type="PROSITE" id="PS51318">
    <property type="entry name" value="TAT"/>
    <property type="match status" value="1"/>
</dbReference>
<dbReference type="InterPro" id="IPR030678">
    <property type="entry name" value="Peptide/Ni-bd"/>
</dbReference>
<gene>
    <name evidence="6" type="ORF">GA0061105_10581</name>
</gene>
<dbReference type="PANTHER" id="PTHR30290:SF9">
    <property type="entry name" value="OLIGOPEPTIDE-BINDING PROTEIN APPA"/>
    <property type="match status" value="1"/>
</dbReference>
<reference evidence="6 7" key="1">
    <citation type="submission" date="2016-08" db="EMBL/GenBank/DDBJ databases">
        <authorList>
            <person name="Seilhamer J.J."/>
        </authorList>
    </citation>
    <scope>NUCLEOTIDE SEQUENCE [LARGE SCALE GENOMIC DNA]</scope>
    <source>
        <strain evidence="6 7">HBR26</strain>
    </source>
</reference>
<evidence type="ECO:0000259" key="5">
    <source>
        <dbReference type="Pfam" id="PF00496"/>
    </source>
</evidence>
<dbReference type="InterPro" id="IPR039424">
    <property type="entry name" value="SBP_5"/>
</dbReference>
<proteinExistence type="inferred from homology"/>
<dbReference type="Gene3D" id="3.10.105.10">
    <property type="entry name" value="Dipeptide-binding Protein, Domain 3"/>
    <property type="match status" value="1"/>
</dbReference>
<dbReference type="GO" id="GO:0030288">
    <property type="term" value="C:outer membrane-bounded periplasmic space"/>
    <property type="evidence" value="ECO:0007669"/>
    <property type="project" value="UniProtKB-ARBA"/>
</dbReference>
<evidence type="ECO:0000256" key="3">
    <source>
        <dbReference type="ARBA" id="ARBA00022448"/>
    </source>
</evidence>
<dbReference type="Proteomes" id="UP000198723">
    <property type="component" value="Unassembled WGS sequence"/>
</dbReference>
<sequence>MKEKSINIFASATLPRRNFLKAGLAIGSCVALSPAIVDRALADEPSRGGILRVGLGAAGAKSSLNPFISTGDMDFAVAQSIFDRLTDFDGNGNIYNSLAEDFSHNKEGKVWKIRIRSGIVWHDGTPFSAKDVVYSLQYMLTPENKADGYTNLSTLMKPSDVRALDDSTVEVSLAKPYALLPQVLGSKVMFLVKEGTKDFNQPIGTGPFSFVEWSQGQRVTLKRNDAFRKAGMPYLDGVEFIAINDPTARMNALIADQVDVVAQLDGNLARIVAANPAMALLRSKSAATTDQFMMVAQKPFTDVRVRQAMRLLVDREQLVTNALAGYGRVGNDLHCITDPDYASALPQRQHDPDQARALLKKAGYDNDLAFELYTSDAAPGMLASATLIANQAKQAGVKIDLSVVPPDSYYSGPKFKKTAMASSDWGQHTIESVFGQAYARGAYWNEPDWTNDTFDKWVSMARTTFDPAQRKEYLFEAQKIIWEDGGYIIWGFRDLLDAANVRVKGLLPSSQRNLGYYRFEGISLQA</sequence>
<comment type="similarity">
    <text evidence="2">Belongs to the bacterial solute-binding protein 5 family.</text>
</comment>
<accession>A0A1C3Y2B4</accession>
<comment type="subcellular location">
    <subcellularLocation>
        <location evidence="1">Periplasm</location>
    </subcellularLocation>
</comment>
<dbReference type="RefSeq" id="WP_245304298.1">
    <property type="nucleotide sequence ID" value="NZ_FMAJ01000005.1"/>
</dbReference>
<dbReference type="GO" id="GO:1904680">
    <property type="term" value="F:peptide transmembrane transporter activity"/>
    <property type="evidence" value="ECO:0007669"/>
    <property type="project" value="TreeGrafter"/>
</dbReference>
<dbReference type="EMBL" id="FMAJ01000005">
    <property type="protein sequence ID" value="SCB58614.1"/>
    <property type="molecule type" value="Genomic_DNA"/>
</dbReference>
<protein>
    <submittedName>
        <fullName evidence="6">Peptide/nickel transport system substrate-binding protein</fullName>
    </submittedName>
</protein>
<dbReference type="InterPro" id="IPR000914">
    <property type="entry name" value="SBP_5_dom"/>
</dbReference>
<dbReference type="Gene3D" id="3.40.190.10">
    <property type="entry name" value="Periplasmic binding protein-like II"/>
    <property type="match status" value="1"/>
</dbReference>
<evidence type="ECO:0000256" key="2">
    <source>
        <dbReference type="ARBA" id="ARBA00005695"/>
    </source>
</evidence>
<dbReference type="Gene3D" id="3.90.76.10">
    <property type="entry name" value="Dipeptide-binding Protein, Domain 1"/>
    <property type="match status" value="1"/>
</dbReference>
<keyword evidence="3" id="KW-0813">Transport</keyword>
<feature type="domain" description="Solute-binding protein family 5" evidence="5">
    <location>
        <begin position="94"/>
        <end position="430"/>
    </location>
</feature>
<evidence type="ECO:0000256" key="1">
    <source>
        <dbReference type="ARBA" id="ARBA00004418"/>
    </source>
</evidence>
<dbReference type="AlphaFoldDB" id="A0A1C3Y2B4"/>
<evidence type="ECO:0000256" key="4">
    <source>
        <dbReference type="ARBA" id="ARBA00022729"/>
    </source>
</evidence>
<dbReference type="GO" id="GO:0043190">
    <property type="term" value="C:ATP-binding cassette (ABC) transporter complex"/>
    <property type="evidence" value="ECO:0007669"/>
    <property type="project" value="InterPro"/>
</dbReference>
<name>A0A1C3Y2B4_9HYPH</name>
<dbReference type="STRING" id="1138170.GA0061105_10581"/>
<dbReference type="PIRSF" id="PIRSF002741">
    <property type="entry name" value="MppA"/>
    <property type="match status" value="1"/>
</dbReference>
<organism evidence="6 7">
    <name type="scientific">Rhizobium aethiopicum</name>
    <dbReference type="NCBI Taxonomy" id="1138170"/>
    <lineage>
        <taxon>Bacteria</taxon>
        <taxon>Pseudomonadati</taxon>
        <taxon>Pseudomonadota</taxon>
        <taxon>Alphaproteobacteria</taxon>
        <taxon>Hyphomicrobiales</taxon>
        <taxon>Rhizobiaceae</taxon>
        <taxon>Rhizobium/Agrobacterium group</taxon>
        <taxon>Rhizobium</taxon>
    </lineage>
</organism>
<evidence type="ECO:0000313" key="7">
    <source>
        <dbReference type="Proteomes" id="UP000198723"/>
    </source>
</evidence>